<dbReference type="EMBL" id="CM056810">
    <property type="protein sequence ID" value="KAJ8645750.1"/>
    <property type="molecule type" value="Genomic_DNA"/>
</dbReference>
<accession>A0ACC2MJD1</accession>
<organism evidence="1 2">
    <name type="scientific">Persea americana</name>
    <name type="common">Avocado</name>
    <dbReference type="NCBI Taxonomy" id="3435"/>
    <lineage>
        <taxon>Eukaryota</taxon>
        <taxon>Viridiplantae</taxon>
        <taxon>Streptophyta</taxon>
        <taxon>Embryophyta</taxon>
        <taxon>Tracheophyta</taxon>
        <taxon>Spermatophyta</taxon>
        <taxon>Magnoliopsida</taxon>
        <taxon>Magnoliidae</taxon>
        <taxon>Laurales</taxon>
        <taxon>Lauraceae</taxon>
        <taxon>Persea</taxon>
    </lineage>
</organism>
<comment type="caution">
    <text evidence="1">The sequence shown here is derived from an EMBL/GenBank/DDBJ whole genome shotgun (WGS) entry which is preliminary data.</text>
</comment>
<gene>
    <name evidence="1" type="ORF">MRB53_007498</name>
</gene>
<evidence type="ECO:0000313" key="2">
    <source>
        <dbReference type="Proteomes" id="UP001234297"/>
    </source>
</evidence>
<sequence>MSNHFIRPCAMISLRNLKGLVRSFPITDCICILRIIAIFFSKLCCKGSKNDNIAVKLIISSKVIWLML</sequence>
<proteinExistence type="predicted"/>
<reference evidence="1 2" key="1">
    <citation type="journal article" date="2022" name="Hortic Res">
        <title>A haplotype resolved chromosomal level avocado genome allows analysis of novel avocado genes.</title>
        <authorList>
            <person name="Nath O."/>
            <person name="Fletcher S.J."/>
            <person name="Hayward A."/>
            <person name="Shaw L.M."/>
            <person name="Masouleh A.K."/>
            <person name="Furtado A."/>
            <person name="Henry R.J."/>
            <person name="Mitter N."/>
        </authorList>
    </citation>
    <scope>NUCLEOTIDE SEQUENCE [LARGE SCALE GENOMIC DNA]</scope>
    <source>
        <strain evidence="2">cv. Hass</strain>
    </source>
</reference>
<protein>
    <submittedName>
        <fullName evidence="1">Uncharacterized protein</fullName>
    </submittedName>
</protein>
<dbReference type="Proteomes" id="UP001234297">
    <property type="component" value="Chromosome 2"/>
</dbReference>
<name>A0ACC2MJD1_PERAE</name>
<evidence type="ECO:0000313" key="1">
    <source>
        <dbReference type="EMBL" id="KAJ8645750.1"/>
    </source>
</evidence>
<keyword evidence="2" id="KW-1185">Reference proteome</keyword>